<evidence type="ECO:0000313" key="2">
    <source>
        <dbReference type="Proteomes" id="UP000821865"/>
    </source>
</evidence>
<proteinExistence type="predicted"/>
<accession>A0ACB8CNZ2</accession>
<dbReference type="Proteomes" id="UP000821865">
    <property type="component" value="Chromosome 5"/>
</dbReference>
<evidence type="ECO:0000313" key="1">
    <source>
        <dbReference type="EMBL" id="KAH7948683.1"/>
    </source>
</evidence>
<keyword evidence="2" id="KW-1185">Reference proteome</keyword>
<sequence length="133" mass="13882">MTSRSSHELRLFGFASETPRSTGPIHFPCASPVALALEFAGLHCPGGAAAKVASSGARVPLGWPARLLCRGVKLKQRLVSGLLLAASAILFLTLVRITGVRQAPFASPAQGWVPSHRKGVAGPSAQQASSKRF</sequence>
<gene>
    <name evidence="1" type="ORF">HPB49_000735</name>
</gene>
<organism evidence="1 2">
    <name type="scientific">Dermacentor silvarum</name>
    <name type="common">Tick</name>
    <dbReference type="NCBI Taxonomy" id="543639"/>
    <lineage>
        <taxon>Eukaryota</taxon>
        <taxon>Metazoa</taxon>
        <taxon>Ecdysozoa</taxon>
        <taxon>Arthropoda</taxon>
        <taxon>Chelicerata</taxon>
        <taxon>Arachnida</taxon>
        <taxon>Acari</taxon>
        <taxon>Parasitiformes</taxon>
        <taxon>Ixodida</taxon>
        <taxon>Ixodoidea</taxon>
        <taxon>Ixodidae</taxon>
        <taxon>Rhipicephalinae</taxon>
        <taxon>Dermacentor</taxon>
    </lineage>
</organism>
<name>A0ACB8CNZ2_DERSI</name>
<dbReference type="EMBL" id="CM023474">
    <property type="protein sequence ID" value="KAH7948683.1"/>
    <property type="molecule type" value="Genomic_DNA"/>
</dbReference>
<comment type="caution">
    <text evidence="1">The sequence shown here is derived from an EMBL/GenBank/DDBJ whole genome shotgun (WGS) entry which is preliminary data.</text>
</comment>
<reference evidence="1" key="1">
    <citation type="submission" date="2020-05" db="EMBL/GenBank/DDBJ databases">
        <title>Large-scale comparative analyses of tick genomes elucidate their genetic diversity and vector capacities.</title>
        <authorList>
            <person name="Jia N."/>
            <person name="Wang J."/>
            <person name="Shi W."/>
            <person name="Du L."/>
            <person name="Sun Y."/>
            <person name="Zhan W."/>
            <person name="Jiang J."/>
            <person name="Wang Q."/>
            <person name="Zhang B."/>
            <person name="Ji P."/>
            <person name="Sakyi L.B."/>
            <person name="Cui X."/>
            <person name="Yuan T."/>
            <person name="Jiang B."/>
            <person name="Yang W."/>
            <person name="Lam T.T.-Y."/>
            <person name="Chang Q."/>
            <person name="Ding S."/>
            <person name="Wang X."/>
            <person name="Zhu J."/>
            <person name="Ruan X."/>
            <person name="Zhao L."/>
            <person name="Wei J."/>
            <person name="Que T."/>
            <person name="Du C."/>
            <person name="Cheng J."/>
            <person name="Dai P."/>
            <person name="Han X."/>
            <person name="Huang E."/>
            <person name="Gao Y."/>
            <person name="Liu J."/>
            <person name="Shao H."/>
            <person name="Ye R."/>
            <person name="Li L."/>
            <person name="Wei W."/>
            <person name="Wang X."/>
            <person name="Wang C."/>
            <person name="Yang T."/>
            <person name="Huo Q."/>
            <person name="Li W."/>
            <person name="Guo W."/>
            <person name="Chen H."/>
            <person name="Zhou L."/>
            <person name="Ni X."/>
            <person name="Tian J."/>
            <person name="Zhou Y."/>
            <person name="Sheng Y."/>
            <person name="Liu T."/>
            <person name="Pan Y."/>
            <person name="Xia L."/>
            <person name="Li J."/>
            <person name="Zhao F."/>
            <person name="Cao W."/>
        </authorList>
    </citation>
    <scope>NUCLEOTIDE SEQUENCE</scope>
    <source>
        <strain evidence="1">Dsil-2018</strain>
    </source>
</reference>
<protein>
    <submittedName>
        <fullName evidence="1">Uncharacterized protein</fullName>
    </submittedName>
</protein>